<evidence type="ECO:0000313" key="5">
    <source>
        <dbReference type="Proteomes" id="UP001175000"/>
    </source>
</evidence>
<name>A0AA40BZF7_9PEZI</name>
<organism evidence="4 5">
    <name type="scientific">Immersiella caudata</name>
    <dbReference type="NCBI Taxonomy" id="314043"/>
    <lineage>
        <taxon>Eukaryota</taxon>
        <taxon>Fungi</taxon>
        <taxon>Dikarya</taxon>
        <taxon>Ascomycota</taxon>
        <taxon>Pezizomycotina</taxon>
        <taxon>Sordariomycetes</taxon>
        <taxon>Sordariomycetidae</taxon>
        <taxon>Sordariales</taxon>
        <taxon>Lasiosphaeriaceae</taxon>
        <taxon>Immersiella</taxon>
    </lineage>
</organism>
<reference evidence="4" key="1">
    <citation type="submission" date="2023-06" db="EMBL/GenBank/DDBJ databases">
        <title>Genome-scale phylogeny and comparative genomics of the fungal order Sordariales.</title>
        <authorList>
            <consortium name="Lawrence Berkeley National Laboratory"/>
            <person name="Hensen N."/>
            <person name="Bonometti L."/>
            <person name="Westerberg I."/>
            <person name="Brannstrom I.O."/>
            <person name="Guillou S."/>
            <person name="Cros-Aarteil S."/>
            <person name="Calhoun S."/>
            <person name="Haridas S."/>
            <person name="Kuo A."/>
            <person name="Mondo S."/>
            <person name="Pangilinan J."/>
            <person name="Riley R."/>
            <person name="Labutti K."/>
            <person name="Andreopoulos B."/>
            <person name="Lipzen A."/>
            <person name="Chen C."/>
            <person name="Yanf M."/>
            <person name="Daum C."/>
            <person name="Ng V."/>
            <person name="Clum A."/>
            <person name="Steindorff A."/>
            <person name="Ohm R."/>
            <person name="Martin F."/>
            <person name="Silar P."/>
            <person name="Natvig D."/>
            <person name="Lalanne C."/>
            <person name="Gautier V."/>
            <person name="Ament-Velasquez S.L."/>
            <person name="Kruys A."/>
            <person name="Hutchinson M.I."/>
            <person name="Powell A.J."/>
            <person name="Barry K."/>
            <person name="Miller A.N."/>
            <person name="Grigoriev I.V."/>
            <person name="Debuchy R."/>
            <person name="Gladieux P."/>
            <person name="Thoren M.H."/>
            <person name="Johannesson H."/>
        </authorList>
    </citation>
    <scope>NUCLEOTIDE SEQUENCE</scope>
    <source>
        <strain evidence="4">CBS 606.72</strain>
    </source>
</reference>
<dbReference type="Gene3D" id="3.30.160.60">
    <property type="entry name" value="Classic Zinc Finger"/>
    <property type="match status" value="1"/>
</dbReference>
<evidence type="ECO:0000256" key="1">
    <source>
        <dbReference type="PROSITE-ProRule" id="PRU00042"/>
    </source>
</evidence>
<dbReference type="PROSITE" id="PS00028">
    <property type="entry name" value="ZINC_FINGER_C2H2_1"/>
    <property type="match status" value="1"/>
</dbReference>
<feature type="domain" description="C2H2-type" evidence="3">
    <location>
        <begin position="8"/>
        <end position="38"/>
    </location>
</feature>
<keyword evidence="5" id="KW-1185">Reference proteome</keyword>
<feature type="region of interest" description="Disordered" evidence="2">
    <location>
        <begin position="56"/>
        <end position="77"/>
    </location>
</feature>
<sequence>MKKHTKPYKCDVGTCSEAFELQSGLNRHRQEMHDPNAQRYYCPWRDFGCRSKLAREGTKREANLDRHVQTAHGGQQP</sequence>
<dbReference type="EMBL" id="JAULSU010000004">
    <property type="protein sequence ID" value="KAK0619716.1"/>
    <property type="molecule type" value="Genomic_DNA"/>
</dbReference>
<evidence type="ECO:0000259" key="3">
    <source>
        <dbReference type="PROSITE" id="PS50157"/>
    </source>
</evidence>
<dbReference type="PROSITE" id="PS50157">
    <property type="entry name" value="ZINC_FINGER_C2H2_2"/>
    <property type="match status" value="1"/>
</dbReference>
<feature type="compositionally biased region" description="Basic and acidic residues" evidence="2">
    <location>
        <begin position="56"/>
        <end position="68"/>
    </location>
</feature>
<dbReference type="SUPFAM" id="SSF57667">
    <property type="entry name" value="beta-beta-alpha zinc fingers"/>
    <property type="match status" value="1"/>
</dbReference>
<protein>
    <recommendedName>
        <fullName evidence="3">C2H2-type domain-containing protein</fullName>
    </recommendedName>
</protein>
<proteinExistence type="predicted"/>
<evidence type="ECO:0000313" key="4">
    <source>
        <dbReference type="EMBL" id="KAK0619716.1"/>
    </source>
</evidence>
<gene>
    <name evidence="4" type="ORF">B0T14DRAFT_519722</name>
</gene>
<comment type="caution">
    <text evidence="4">The sequence shown here is derived from an EMBL/GenBank/DDBJ whole genome shotgun (WGS) entry which is preliminary data.</text>
</comment>
<evidence type="ECO:0000256" key="2">
    <source>
        <dbReference type="SAM" id="MobiDB-lite"/>
    </source>
</evidence>
<keyword evidence="1" id="KW-0863">Zinc-finger</keyword>
<dbReference type="AlphaFoldDB" id="A0AA40BZF7"/>
<dbReference type="GO" id="GO:0008270">
    <property type="term" value="F:zinc ion binding"/>
    <property type="evidence" value="ECO:0007669"/>
    <property type="project" value="UniProtKB-KW"/>
</dbReference>
<keyword evidence="1" id="KW-0479">Metal-binding</keyword>
<dbReference type="InterPro" id="IPR013087">
    <property type="entry name" value="Znf_C2H2_type"/>
</dbReference>
<dbReference type="Proteomes" id="UP001175000">
    <property type="component" value="Unassembled WGS sequence"/>
</dbReference>
<keyword evidence="1" id="KW-0862">Zinc</keyword>
<accession>A0AA40BZF7</accession>
<dbReference type="InterPro" id="IPR036236">
    <property type="entry name" value="Znf_C2H2_sf"/>
</dbReference>